<dbReference type="InterPro" id="IPR011990">
    <property type="entry name" value="TPR-like_helical_dom_sf"/>
</dbReference>
<feature type="repeat" description="TPR" evidence="1">
    <location>
        <begin position="162"/>
        <end position="195"/>
    </location>
</feature>
<dbReference type="EMBL" id="JMCC02000063">
    <property type="protein sequence ID" value="KIG14912.1"/>
    <property type="molecule type" value="Genomic_DNA"/>
</dbReference>
<keyword evidence="1" id="KW-0802">TPR repeat</keyword>
<organism evidence="4 5">
    <name type="scientific">Enhygromyxa salina</name>
    <dbReference type="NCBI Taxonomy" id="215803"/>
    <lineage>
        <taxon>Bacteria</taxon>
        <taxon>Pseudomonadati</taxon>
        <taxon>Myxococcota</taxon>
        <taxon>Polyangia</taxon>
        <taxon>Nannocystales</taxon>
        <taxon>Nannocystaceae</taxon>
        <taxon>Enhygromyxa</taxon>
    </lineage>
</organism>
<name>A0A0C2D492_9BACT</name>
<dbReference type="Pfam" id="PF13424">
    <property type="entry name" value="TPR_12"/>
    <property type="match status" value="1"/>
</dbReference>
<feature type="region of interest" description="Disordered" evidence="2">
    <location>
        <begin position="24"/>
        <end position="44"/>
    </location>
</feature>
<dbReference type="SMART" id="SM00028">
    <property type="entry name" value="TPR"/>
    <property type="match status" value="3"/>
</dbReference>
<feature type="signal peptide" evidence="3">
    <location>
        <begin position="1"/>
        <end position="25"/>
    </location>
</feature>
<dbReference type="RefSeq" id="WP_165703913.1">
    <property type="nucleotide sequence ID" value="NZ_JMCC02000063.1"/>
</dbReference>
<protein>
    <recommendedName>
        <fullName evidence="6">Tetratricopeptide repeat protein</fullName>
    </recommendedName>
</protein>
<proteinExistence type="predicted"/>
<feature type="chain" id="PRO_5002147606" description="Tetratricopeptide repeat protein" evidence="3">
    <location>
        <begin position="26"/>
        <end position="445"/>
    </location>
</feature>
<dbReference type="InterPro" id="IPR019734">
    <property type="entry name" value="TPR_rpt"/>
</dbReference>
<dbReference type="Proteomes" id="UP000031599">
    <property type="component" value="Unassembled WGS sequence"/>
</dbReference>
<sequence>MISRTFIPILLAAALSLACSRSSSEADTKPTAHDPGGPAPKGSKALNFNRDASSFDAALAELDKNITATAERAAKQTDSWLVLEKLAGLYMSRARLSGSYDDYAKAQAALNQAFERATEGSGPMLTRASLNFTLHRLAPPELIEADLAAVEARPIVDDPTRAFIAGMRGDVALERGEYPEARAFYDAALALTPKNASLLAKLAQWHWRVGELDEAEARYREAEAHMLASSLEGRAWVQLQLGLIDLGRGRYDDAFEHYRDGTDLLGGWWLLEEHIAEIATLKQYDEFALELYTKIIERTGKGEFLDAKAGLLQAAGDEAGASALVEQATAVYEAQLEAFPEASYGHALSHYLEFGPAARALELAEANHVLRPGVPAKISLAEARLGVGDVAGAQQIIDQALATTWKSADLFWVGALVYTQVGDEARATQLREQAVALHPTIAADY</sequence>
<dbReference type="AlphaFoldDB" id="A0A0C2D492"/>
<evidence type="ECO:0008006" key="6">
    <source>
        <dbReference type="Google" id="ProtNLM"/>
    </source>
</evidence>
<dbReference type="SUPFAM" id="SSF48452">
    <property type="entry name" value="TPR-like"/>
    <property type="match status" value="1"/>
</dbReference>
<reference evidence="4 5" key="1">
    <citation type="submission" date="2014-12" db="EMBL/GenBank/DDBJ databases">
        <title>Genome assembly of Enhygromyxa salina DSM 15201.</title>
        <authorList>
            <person name="Sharma G."/>
            <person name="Subramanian S."/>
        </authorList>
    </citation>
    <scope>NUCLEOTIDE SEQUENCE [LARGE SCALE GENOMIC DNA]</scope>
    <source>
        <strain evidence="4 5">DSM 15201</strain>
    </source>
</reference>
<evidence type="ECO:0000256" key="3">
    <source>
        <dbReference type="SAM" id="SignalP"/>
    </source>
</evidence>
<dbReference type="Gene3D" id="1.25.40.10">
    <property type="entry name" value="Tetratricopeptide repeat domain"/>
    <property type="match status" value="1"/>
</dbReference>
<comment type="caution">
    <text evidence="4">The sequence shown here is derived from an EMBL/GenBank/DDBJ whole genome shotgun (WGS) entry which is preliminary data.</text>
</comment>
<evidence type="ECO:0000313" key="4">
    <source>
        <dbReference type="EMBL" id="KIG14912.1"/>
    </source>
</evidence>
<dbReference type="PROSITE" id="PS50005">
    <property type="entry name" value="TPR"/>
    <property type="match status" value="1"/>
</dbReference>
<keyword evidence="3" id="KW-0732">Signal</keyword>
<accession>A0A0C2D492</accession>
<gene>
    <name evidence="4" type="ORF">DB30_06214</name>
</gene>
<evidence type="ECO:0000256" key="2">
    <source>
        <dbReference type="SAM" id="MobiDB-lite"/>
    </source>
</evidence>
<evidence type="ECO:0000313" key="5">
    <source>
        <dbReference type="Proteomes" id="UP000031599"/>
    </source>
</evidence>
<evidence type="ECO:0000256" key="1">
    <source>
        <dbReference type="PROSITE-ProRule" id="PRU00339"/>
    </source>
</evidence>
<dbReference type="PROSITE" id="PS51257">
    <property type="entry name" value="PROKAR_LIPOPROTEIN"/>
    <property type="match status" value="1"/>
</dbReference>